<evidence type="ECO:0000256" key="2">
    <source>
        <dbReference type="ARBA" id="ARBA00023125"/>
    </source>
</evidence>
<dbReference type="Gene3D" id="1.10.10.60">
    <property type="entry name" value="Homeodomain-like"/>
    <property type="match status" value="1"/>
</dbReference>
<dbReference type="AlphaFoldDB" id="A0AB39YN07"/>
<reference evidence="6" key="1">
    <citation type="submission" date="2024-07" db="EMBL/GenBank/DDBJ databases">
        <authorList>
            <person name="Li J."/>
            <person name="Wei H."/>
            <person name="Ma J."/>
        </authorList>
    </citation>
    <scope>NUCLEOTIDE SEQUENCE</scope>
    <source>
        <strain evidence="6">AMU7</strain>
    </source>
</reference>
<keyword evidence="3" id="KW-0804">Transcription</keyword>
<dbReference type="Pfam" id="PF12833">
    <property type="entry name" value="HTH_18"/>
    <property type="match status" value="1"/>
</dbReference>
<proteinExistence type="predicted"/>
<dbReference type="EMBL" id="CP165735">
    <property type="protein sequence ID" value="XDV71730.1"/>
    <property type="molecule type" value="Genomic_DNA"/>
</dbReference>
<organism evidence="6">
    <name type="scientific">Paenarthrobacter sp. AMU7</name>
    <dbReference type="NCBI Taxonomy" id="3162492"/>
    <lineage>
        <taxon>Bacteria</taxon>
        <taxon>Bacillati</taxon>
        <taxon>Actinomycetota</taxon>
        <taxon>Actinomycetes</taxon>
        <taxon>Micrococcales</taxon>
        <taxon>Micrococcaceae</taxon>
        <taxon>Paenarthrobacter</taxon>
    </lineage>
</organism>
<dbReference type="RefSeq" id="WP_369744957.1">
    <property type="nucleotide sequence ID" value="NZ_CP165735.1"/>
</dbReference>
<keyword evidence="2" id="KW-0238">DNA-binding</keyword>
<feature type="domain" description="HTH araC/xylS-type" evidence="4">
    <location>
        <begin position="185"/>
        <end position="286"/>
    </location>
</feature>
<dbReference type="GO" id="GO:0003700">
    <property type="term" value="F:DNA-binding transcription factor activity"/>
    <property type="evidence" value="ECO:0007669"/>
    <property type="project" value="InterPro"/>
</dbReference>
<dbReference type="PANTHER" id="PTHR46796:SF6">
    <property type="entry name" value="ARAC SUBFAMILY"/>
    <property type="match status" value="1"/>
</dbReference>
<evidence type="ECO:0000259" key="4">
    <source>
        <dbReference type="PROSITE" id="PS01124"/>
    </source>
</evidence>
<sequence>MQDTDFLQMGAVYFAQDQHGLQRHAECVFGELTISSLSGDFTAPDATGHDDTVDIYFVASGLIRDPHSGTHLPGGESVVVVPGGRGLPSPFVGDADAKRIRIQRSAAETFVPHALDSVTVTPVRSRLDAAAEAFIGAILNQPARHGSAIELYATEQILLELTGSLLLDHCGVSWDSTSLTSVLRDQAMAVIAQRCADRELNPEAVAKAVQSSLRRVQAAFAEVGNSIAAEIRRQRGRLARTLLTDARYDVLSVQQIAEQTGFGTTAALRRALDELYGCGPRDLRERRGVDASQP</sequence>
<gene>
    <name evidence="6" type="ORF">ABQM86_00620</name>
    <name evidence="5" type="ORF">ABQM86_16420</name>
</gene>
<dbReference type="PANTHER" id="PTHR46796">
    <property type="entry name" value="HTH-TYPE TRANSCRIPTIONAL ACTIVATOR RHAS-RELATED"/>
    <property type="match status" value="1"/>
</dbReference>
<evidence type="ECO:0000256" key="3">
    <source>
        <dbReference type="ARBA" id="ARBA00023163"/>
    </source>
</evidence>
<dbReference type="InterPro" id="IPR018060">
    <property type="entry name" value="HTH_AraC"/>
</dbReference>
<accession>A0AB39YN07</accession>
<name>A0AB39YN07_9MICC</name>
<evidence type="ECO:0000256" key="1">
    <source>
        <dbReference type="ARBA" id="ARBA00023015"/>
    </source>
</evidence>
<evidence type="ECO:0000313" key="5">
    <source>
        <dbReference type="EMBL" id="XDV70533.1"/>
    </source>
</evidence>
<evidence type="ECO:0000313" key="6">
    <source>
        <dbReference type="EMBL" id="XDV71730.1"/>
    </source>
</evidence>
<dbReference type="EMBL" id="CP165735">
    <property type="protein sequence ID" value="XDV70533.1"/>
    <property type="molecule type" value="Genomic_DNA"/>
</dbReference>
<protein>
    <submittedName>
        <fullName evidence="6">Helix-turn-helix domain-containing protein</fullName>
    </submittedName>
</protein>
<keyword evidence="1" id="KW-0805">Transcription regulation</keyword>
<dbReference type="InterPro" id="IPR050204">
    <property type="entry name" value="AraC_XylS_family_regulators"/>
</dbReference>
<dbReference type="PROSITE" id="PS01124">
    <property type="entry name" value="HTH_ARAC_FAMILY_2"/>
    <property type="match status" value="1"/>
</dbReference>
<dbReference type="GO" id="GO:0043565">
    <property type="term" value="F:sequence-specific DNA binding"/>
    <property type="evidence" value="ECO:0007669"/>
    <property type="project" value="InterPro"/>
</dbReference>
<dbReference type="SMART" id="SM00342">
    <property type="entry name" value="HTH_ARAC"/>
    <property type="match status" value="1"/>
</dbReference>